<gene>
    <name evidence="1" type="ORF">HMPREF3213_03086</name>
</gene>
<dbReference type="PATRIC" id="fig|1398.22.peg.3090"/>
<comment type="caution">
    <text evidence="1">The sequence shown here is derived from an EMBL/GenBank/DDBJ whole genome shotgun (WGS) entry which is preliminary data.</text>
</comment>
<dbReference type="Proteomes" id="UP000070376">
    <property type="component" value="Unassembled WGS sequence"/>
</dbReference>
<sequence length="68" mass="7956">MQAFFYGRRSRGFKHFLSFGRYPFLCKRAYNLLFYMPPFLGRPCAGGFFLGIVGKPASFRNFGLLRLF</sequence>
<name>A0A133KFE5_HEYCO</name>
<proteinExistence type="predicted"/>
<dbReference type="EMBL" id="LRPN01000148">
    <property type="protein sequence ID" value="KWZ78230.1"/>
    <property type="molecule type" value="Genomic_DNA"/>
</dbReference>
<accession>A0A133KFE5</accession>
<evidence type="ECO:0000313" key="2">
    <source>
        <dbReference type="Proteomes" id="UP000070376"/>
    </source>
</evidence>
<organism evidence="1 2">
    <name type="scientific">Heyndrickxia coagulans</name>
    <name type="common">Weizmannia coagulans</name>
    <dbReference type="NCBI Taxonomy" id="1398"/>
    <lineage>
        <taxon>Bacteria</taxon>
        <taxon>Bacillati</taxon>
        <taxon>Bacillota</taxon>
        <taxon>Bacilli</taxon>
        <taxon>Bacillales</taxon>
        <taxon>Bacillaceae</taxon>
        <taxon>Heyndrickxia</taxon>
    </lineage>
</organism>
<dbReference type="AlphaFoldDB" id="A0A133KFE5"/>
<reference evidence="2" key="1">
    <citation type="submission" date="2016-01" db="EMBL/GenBank/DDBJ databases">
        <authorList>
            <person name="Mitreva M."/>
            <person name="Pepin K.H."/>
            <person name="Mihindukulasuriya K.A."/>
            <person name="Fulton R."/>
            <person name="Fronick C."/>
            <person name="O'Laughlin M."/>
            <person name="Miner T."/>
            <person name="Herter B."/>
            <person name="Rosa B.A."/>
            <person name="Cordes M."/>
            <person name="Tomlinson C."/>
            <person name="Wollam A."/>
            <person name="Palsikar V.B."/>
            <person name="Mardis E.R."/>
            <person name="Wilson R.K."/>
        </authorList>
    </citation>
    <scope>NUCLEOTIDE SEQUENCE [LARGE SCALE GENOMIC DNA]</scope>
    <source>
        <strain evidence="2">GED7749B</strain>
    </source>
</reference>
<protein>
    <submittedName>
        <fullName evidence="1">Uncharacterized protein</fullName>
    </submittedName>
</protein>
<evidence type="ECO:0000313" key="1">
    <source>
        <dbReference type="EMBL" id="KWZ78230.1"/>
    </source>
</evidence>